<feature type="transmembrane region" description="Helical" evidence="5">
    <location>
        <begin position="442"/>
        <end position="464"/>
    </location>
</feature>
<dbReference type="PRINTS" id="PR01036">
    <property type="entry name" value="TCRTETB"/>
</dbReference>
<dbReference type="CDD" id="cd17321">
    <property type="entry name" value="MFS_MMR_MDR_like"/>
    <property type="match status" value="1"/>
</dbReference>
<feature type="transmembrane region" description="Helical" evidence="5">
    <location>
        <begin position="21"/>
        <end position="40"/>
    </location>
</feature>
<dbReference type="Pfam" id="PF07690">
    <property type="entry name" value="MFS_1"/>
    <property type="match status" value="1"/>
</dbReference>
<dbReference type="Proteomes" id="UP000219514">
    <property type="component" value="Unassembled WGS sequence"/>
</dbReference>
<dbReference type="PANTHER" id="PTHR42718">
    <property type="entry name" value="MAJOR FACILITATOR SUPERFAMILY MULTIDRUG TRANSPORTER MFSC"/>
    <property type="match status" value="1"/>
</dbReference>
<name>A0A285E7V5_9ACTN</name>
<sequence>MGLGKRSSAPVAQPGPNGGTGPIVAVLAIAVFMSGLDLFIVNLAFPSIGEEFVGVGLGELSWVLNAYTIVFAAVLIPAGRWADQVGRRRALVAGLAVFTGGSLLCGLAPGVGWLVAARMVQAIGAGVMVPASLSLLLAVVPVAQRARALGSWSALGALGAALGPVIGGVLVEVGWRWVFWVNLPVGVVAILLALRLVPESRDDARRVRPDLLGALFLALAVGSVAGALVMAPEWGWASAGFGGLLLAAALCTGALVLRSSRHSAPVLEPGLFRSRAFAGAGAASVLYYAGFGAFLLHTVQFLTEVWHYSPLQAGLAIAPGPLMVLPFARLIAPRLISLLGGVGRVAALGCGVGAVAQLVWLMLLQAEPAYLTHLLPVQLLGGAAVGLAIPSLLGAGSVGMPAARLGTGSGVLNMARQVGTVLGVAGLVAALGAPAADPLTGFRYGILVIITLFVAAGAVCLAVLARPVPPTPVAAALQHDRPREAA</sequence>
<dbReference type="PANTHER" id="PTHR42718:SF48">
    <property type="entry name" value="CONSERVED TWO-DOMAIN MEMBRANE PROTEIN-RELATED"/>
    <property type="match status" value="1"/>
</dbReference>
<evidence type="ECO:0000256" key="1">
    <source>
        <dbReference type="ARBA" id="ARBA00004651"/>
    </source>
</evidence>
<feature type="transmembrane region" description="Helical" evidence="5">
    <location>
        <begin position="209"/>
        <end position="230"/>
    </location>
</feature>
<dbReference type="InterPro" id="IPR005829">
    <property type="entry name" value="Sugar_transporter_CS"/>
</dbReference>
<feature type="transmembrane region" description="Helical" evidence="5">
    <location>
        <begin position="152"/>
        <end position="171"/>
    </location>
</feature>
<evidence type="ECO:0000256" key="4">
    <source>
        <dbReference type="ARBA" id="ARBA00023136"/>
    </source>
</evidence>
<dbReference type="AlphaFoldDB" id="A0A285E7V5"/>
<feature type="transmembrane region" description="Helical" evidence="5">
    <location>
        <begin position="277"/>
        <end position="299"/>
    </location>
</feature>
<dbReference type="EMBL" id="OBDO01000001">
    <property type="protein sequence ID" value="SNX94294.1"/>
    <property type="molecule type" value="Genomic_DNA"/>
</dbReference>
<reference evidence="7 8" key="1">
    <citation type="submission" date="2017-09" db="EMBL/GenBank/DDBJ databases">
        <authorList>
            <person name="Ehlers B."/>
            <person name="Leendertz F.H."/>
        </authorList>
    </citation>
    <scope>NUCLEOTIDE SEQUENCE [LARGE SCALE GENOMIC DNA]</scope>
    <source>
        <strain evidence="7 8">DSM 46844</strain>
    </source>
</reference>
<feature type="transmembrane region" description="Helical" evidence="5">
    <location>
        <begin position="60"/>
        <end position="78"/>
    </location>
</feature>
<keyword evidence="3 5" id="KW-1133">Transmembrane helix</keyword>
<evidence type="ECO:0000256" key="2">
    <source>
        <dbReference type="ARBA" id="ARBA00022692"/>
    </source>
</evidence>
<dbReference type="PROSITE" id="PS50850">
    <property type="entry name" value="MFS"/>
    <property type="match status" value="1"/>
</dbReference>
<dbReference type="Gene3D" id="1.20.1250.20">
    <property type="entry name" value="MFS general substrate transporter like domains"/>
    <property type="match status" value="2"/>
</dbReference>
<feature type="transmembrane region" description="Helical" evidence="5">
    <location>
        <begin position="177"/>
        <end position="197"/>
    </location>
</feature>
<evidence type="ECO:0000313" key="8">
    <source>
        <dbReference type="Proteomes" id="UP000219514"/>
    </source>
</evidence>
<comment type="subcellular location">
    <subcellularLocation>
        <location evidence="1">Cell membrane</location>
        <topology evidence="1">Multi-pass membrane protein</topology>
    </subcellularLocation>
</comment>
<feature type="domain" description="Major facilitator superfamily (MFS) profile" evidence="6">
    <location>
        <begin position="23"/>
        <end position="469"/>
    </location>
</feature>
<accession>A0A285E7V5</accession>
<dbReference type="SUPFAM" id="SSF103473">
    <property type="entry name" value="MFS general substrate transporter"/>
    <property type="match status" value="2"/>
</dbReference>
<keyword evidence="4 5" id="KW-0472">Membrane</keyword>
<keyword evidence="2 5" id="KW-0812">Transmembrane</keyword>
<feature type="transmembrane region" description="Helical" evidence="5">
    <location>
        <begin position="122"/>
        <end position="140"/>
    </location>
</feature>
<feature type="transmembrane region" description="Helical" evidence="5">
    <location>
        <begin position="236"/>
        <end position="257"/>
    </location>
</feature>
<feature type="transmembrane region" description="Helical" evidence="5">
    <location>
        <begin position="344"/>
        <end position="363"/>
    </location>
</feature>
<dbReference type="GO" id="GO:0005886">
    <property type="term" value="C:plasma membrane"/>
    <property type="evidence" value="ECO:0007669"/>
    <property type="project" value="UniProtKB-SubCell"/>
</dbReference>
<dbReference type="InterPro" id="IPR011701">
    <property type="entry name" value="MFS"/>
</dbReference>
<dbReference type="InterPro" id="IPR020846">
    <property type="entry name" value="MFS_dom"/>
</dbReference>
<feature type="transmembrane region" description="Helical" evidence="5">
    <location>
        <begin position="418"/>
        <end position="436"/>
    </location>
</feature>
<gene>
    <name evidence="7" type="ORF">SAMN06893097_10184</name>
</gene>
<dbReference type="GO" id="GO:0022857">
    <property type="term" value="F:transmembrane transporter activity"/>
    <property type="evidence" value="ECO:0007669"/>
    <property type="project" value="InterPro"/>
</dbReference>
<evidence type="ECO:0000313" key="7">
    <source>
        <dbReference type="EMBL" id="SNX94294.1"/>
    </source>
</evidence>
<feature type="transmembrane region" description="Helical" evidence="5">
    <location>
        <begin position="375"/>
        <end position="398"/>
    </location>
</feature>
<protein>
    <submittedName>
        <fullName evidence="7">Drug resistance transporter, EmrB/QacA subfamily</fullName>
    </submittedName>
</protein>
<proteinExistence type="predicted"/>
<keyword evidence="8" id="KW-1185">Reference proteome</keyword>
<feature type="transmembrane region" description="Helical" evidence="5">
    <location>
        <begin position="90"/>
        <end position="116"/>
    </location>
</feature>
<feature type="transmembrane region" description="Helical" evidence="5">
    <location>
        <begin position="311"/>
        <end position="332"/>
    </location>
</feature>
<evidence type="ECO:0000256" key="3">
    <source>
        <dbReference type="ARBA" id="ARBA00022989"/>
    </source>
</evidence>
<evidence type="ECO:0000256" key="5">
    <source>
        <dbReference type="SAM" id="Phobius"/>
    </source>
</evidence>
<evidence type="ECO:0000259" key="6">
    <source>
        <dbReference type="PROSITE" id="PS50850"/>
    </source>
</evidence>
<dbReference type="InterPro" id="IPR036259">
    <property type="entry name" value="MFS_trans_sf"/>
</dbReference>
<dbReference type="PROSITE" id="PS00216">
    <property type="entry name" value="SUGAR_TRANSPORT_1"/>
    <property type="match status" value="1"/>
</dbReference>
<organism evidence="7 8">
    <name type="scientific">Geodermatophilus sabuli</name>
    <dbReference type="NCBI Taxonomy" id="1564158"/>
    <lineage>
        <taxon>Bacteria</taxon>
        <taxon>Bacillati</taxon>
        <taxon>Actinomycetota</taxon>
        <taxon>Actinomycetes</taxon>
        <taxon>Geodermatophilales</taxon>
        <taxon>Geodermatophilaceae</taxon>
        <taxon>Geodermatophilus</taxon>
    </lineage>
</organism>